<dbReference type="EMBL" id="JAGGLQ010000020">
    <property type="protein sequence ID" value="MBP2040982.1"/>
    <property type="molecule type" value="Genomic_DNA"/>
</dbReference>
<proteinExistence type="predicted"/>
<feature type="region of interest" description="Disordered" evidence="1">
    <location>
        <begin position="1"/>
        <end position="45"/>
    </location>
</feature>
<name>A0ABS4LFS8_STRAV</name>
<sequence>MIGRNDAARGGNRAGRMRGLLLEASVRRPDGCSHGGNRDSVPGEG</sequence>
<dbReference type="RefSeq" id="WP_189969346.1">
    <property type="nucleotide sequence ID" value="NZ_BMVL01000006.1"/>
</dbReference>
<evidence type="ECO:0000313" key="3">
    <source>
        <dbReference type="Proteomes" id="UP001519310"/>
    </source>
</evidence>
<organism evidence="2 3">
    <name type="scientific">Streptomyces avidinii</name>
    <dbReference type="NCBI Taxonomy" id="1895"/>
    <lineage>
        <taxon>Bacteria</taxon>
        <taxon>Bacillati</taxon>
        <taxon>Actinomycetota</taxon>
        <taxon>Actinomycetes</taxon>
        <taxon>Kitasatosporales</taxon>
        <taxon>Streptomycetaceae</taxon>
        <taxon>Streptomyces</taxon>
    </lineage>
</organism>
<dbReference type="Proteomes" id="UP001519310">
    <property type="component" value="Unassembled WGS sequence"/>
</dbReference>
<protein>
    <submittedName>
        <fullName evidence="2">Uncharacterized protein</fullName>
    </submittedName>
</protein>
<accession>A0ABS4LFS8</accession>
<keyword evidence="3" id="KW-1185">Reference proteome</keyword>
<comment type="caution">
    <text evidence="2">The sequence shown here is derived from an EMBL/GenBank/DDBJ whole genome shotgun (WGS) entry which is preliminary data.</text>
</comment>
<reference evidence="2 3" key="1">
    <citation type="submission" date="2021-03" db="EMBL/GenBank/DDBJ databases">
        <title>Genomic Encyclopedia of Type Strains, Phase IV (KMG-IV): sequencing the most valuable type-strain genomes for metagenomic binning, comparative biology and taxonomic classification.</title>
        <authorList>
            <person name="Goeker M."/>
        </authorList>
    </citation>
    <scope>NUCLEOTIDE SEQUENCE [LARGE SCALE GENOMIC DNA]</scope>
    <source>
        <strain evidence="2 3">DSM 40526</strain>
    </source>
</reference>
<gene>
    <name evidence="2" type="ORF">J2Z77_006839</name>
</gene>
<feature type="compositionally biased region" description="Low complexity" evidence="1">
    <location>
        <begin position="1"/>
        <end position="11"/>
    </location>
</feature>
<evidence type="ECO:0000256" key="1">
    <source>
        <dbReference type="SAM" id="MobiDB-lite"/>
    </source>
</evidence>
<evidence type="ECO:0000313" key="2">
    <source>
        <dbReference type="EMBL" id="MBP2040982.1"/>
    </source>
</evidence>